<proteinExistence type="inferred from homology"/>
<keyword evidence="7 10" id="KW-1133">Transmembrane helix</keyword>
<feature type="transmembrane region" description="Helical" evidence="10">
    <location>
        <begin position="265"/>
        <end position="287"/>
    </location>
</feature>
<accession>A0A6J3YMD6</accession>
<comment type="subcellular location">
    <subcellularLocation>
        <location evidence="2">Membrane</location>
        <topology evidence="2">Multi-pass membrane protein</topology>
    </subcellularLocation>
    <subcellularLocation>
        <location evidence="9">Mitochondrion inner membrane</location>
        <topology evidence="9">Multi-pass membrane protein</topology>
    </subcellularLocation>
</comment>
<keyword evidence="9" id="KW-0999">Mitochondrion inner membrane</keyword>
<comment type="cofactor">
    <cofactor evidence="1">
        <name>heme</name>
        <dbReference type="ChEBI" id="CHEBI:30413"/>
    </cofactor>
</comment>
<dbReference type="PROSITE" id="PS00077">
    <property type="entry name" value="COX1_CUB"/>
    <property type="match status" value="1"/>
</dbReference>
<evidence type="ECO:0000256" key="5">
    <source>
        <dbReference type="ARBA" id="ARBA00015947"/>
    </source>
</evidence>
<feature type="transmembrane region" description="Helical" evidence="10">
    <location>
        <begin position="105"/>
        <end position="128"/>
    </location>
</feature>
<keyword evidence="9" id="KW-0479">Metal-binding</keyword>
<feature type="transmembrane region" description="Helical" evidence="10">
    <location>
        <begin position="148"/>
        <end position="174"/>
    </location>
</feature>
<dbReference type="EMBL" id="MH536508">
    <property type="protein sequence ID" value="AYH51369.2"/>
    <property type="molecule type" value="Genomic_DNA"/>
</dbReference>
<keyword evidence="6 9" id="KW-0812">Transmembrane</keyword>
<keyword evidence="9 12" id="KW-0496">Mitochondrion</keyword>
<geneLocation type="mitochondrion" evidence="12"/>
<reference evidence="12" key="1">
    <citation type="journal article" date="2018" name="Int. J. Parasitol.">
        <title>Validity of the Diplostomoidea and Diplostomida (Digenea, Platyhelminthes) upheld in phylogenomic analysis.</title>
        <authorList>
            <person name="Locke S.A."/>
            <person name="Van Dam A."/>
            <person name="Caffara M."/>
            <person name="Pinto H.A."/>
            <person name="Lopez-Hernandez D."/>
            <person name="Blanar C.A."/>
        </authorList>
    </citation>
    <scope>NUCLEOTIDE SEQUENCE</scope>
    <source>
        <strain evidence="12">C.IN.FKY.Tm.3115.1</strain>
    </source>
</reference>
<dbReference type="EC" id="7.1.1.9" evidence="9"/>
<protein>
    <recommendedName>
        <fullName evidence="5 9">Cytochrome c oxidase subunit 1</fullName>
        <ecNumber evidence="9">7.1.1.9</ecNumber>
    </recommendedName>
</protein>
<feature type="transmembrane region" description="Helical" evidence="10">
    <location>
        <begin position="368"/>
        <end position="394"/>
    </location>
</feature>
<evidence type="ECO:0000259" key="11">
    <source>
        <dbReference type="PROSITE" id="PS50855"/>
    </source>
</evidence>
<feature type="domain" description="Cytochrome oxidase subunit I profile" evidence="11">
    <location>
        <begin position="1"/>
        <end position="511"/>
    </location>
</feature>
<feature type="transmembrane region" description="Helical" evidence="10">
    <location>
        <begin position="18"/>
        <end position="38"/>
    </location>
</feature>
<dbReference type="InterPro" id="IPR023615">
    <property type="entry name" value="Cyt_c_Oxase_su1_BS"/>
</dbReference>
<evidence type="ECO:0000256" key="1">
    <source>
        <dbReference type="ARBA" id="ARBA00001971"/>
    </source>
</evidence>
<evidence type="ECO:0000256" key="4">
    <source>
        <dbReference type="ARBA" id="ARBA00009578"/>
    </source>
</evidence>
<dbReference type="Pfam" id="PF00115">
    <property type="entry name" value="COX1"/>
    <property type="match status" value="1"/>
</dbReference>
<keyword evidence="9" id="KW-0249">Electron transport</keyword>
<dbReference type="PRINTS" id="PR01165">
    <property type="entry name" value="CYCOXIDASEI"/>
</dbReference>
<sequence>MSSIFSWLFTLDHKRIGVIYMVMGLWGGIVGLSLSFLLRLNYADPYYNLISPEVYNYIITSHGLAMIFFFLMPVIIGGFGNYLLPLLLGMPDLSLPRLNALSAWLMLPSIVCFGISLFIGSGVGWTFYPPLSSFPYTGVGVDYLMFALHLAGLSSVLGSLNFITTIFSSVFFFISTRVSIIIWAYLFTSFLLLSSLPVLAAAITMLLFDRNFSSSFFDPTGGGDPVLFQHMFWFFGHPEVYVLILPGFGMISHICLVFTNNDSVFSYMGLVGAMFSIVVLGCIVWVHHMFMVGLEFRSLIFFSSTTMVIGIPTGIKVFSWIYMLRGSWFRGMDPVFWWILGFIFLFTIGGVTGIMLSASVLDSVFHDTWFVIAHFHYVLSLGSYSTVVISLIWWWPIISGYVLDSVLLYAHWFVSMLGFNLCFFPMHYTGMFGLPRRVCVYDPSFFKLNLLSNFGGLISVMSGFFLIYIVWHSVHCGDKVLAIYGSSAMVLYSVTLPLPHHCIYISSPVYYVSSEVVVDFFSDDVSSDSNASLCSVSSEKVF</sequence>
<comment type="function">
    <text evidence="9">Component of the cytochrome c oxidase, the last enzyme in the mitochondrial electron transport chain which drives oxidative phosphorylation. The respiratory chain contains 3 multisubunit complexes succinate dehydrogenase (complex II, CII), ubiquinol-cytochrome c oxidoreductase (cytochrome b-c1 complex, complex III, CIII) and cytochrome c oxidase (complex IV, CIV), that cooperate to transfer electrons derived from NADH and succinate to molecular oxygen, creating an electrochemical gradient over the inner membrane that drives transmembrane transport and the ATP synthase. Cytochrome c oxidase is the component of the respiratory chain that catalyzes the reduction of oxygen to water. Electrons originating from reduced cytochrome c in the intermembrane space (IMS) are transferred via the dinuclear copper A center (CU(A)) of subunit 2 and heme A of subunit 1 to the active site in subunit 1, a binuclear center (BNC) formed by heme A3 and copper B (CU(B)). The BNC reduces molecular oxygen to 2 water molecules using 4 electrons from cytochrome c in the IMS and 4 protons from the mitochondrial matrix.</text>
</comment>
<dbReference type="GO" id="GO:0015990">
    <property type="term" value="P:electron transport coupled proton transport"/>
    <property type="evidence" value="ECO:0007669"/>
    <property type="project" value="TreeGrafter"/>
</dbReference>
<dbReference type="PANTHER" id="PTHR10422:SF18">
    <property type="entry name" value="CYTOCHROME C OXIDASE SUBUNIT 1"/>
    <property type="match status" value="1"/>
</dbReference>
<dbReference type="GO" id="GO:0006123">
    <property type="term" value="P:mitochondrial electron transport, cytochrome c to oxygen"/>
    <property type="evidence" value="ECO:0007669"/>
    <property type="project" value="TreeGrafter"/>
</dbReference>
<keyword evidence="9" id="KW-0349">Heme</keyword>
<dbReference type="GO" id="GO:0046872">
    <property type="term" value="F:metal ion binding"/>
    <property type="evidence" value="ECO:0007669"/>
    <property type="project" value="UniProtKB-KW"/>
</dbReference>
<evidence type="ECO:0000256" key="10">
    <source>
        <dbReference type="SAM" id="Phobius"/>
    </source>
</evidence>
<evidence type="ECO:0000313" key="12">
    <source>
        <dbReference type="EMBL" id="AYH51369.2"/>
    </source>
</evidence>
<evidence type="ECO:0000256" key="7">
    <source>
        <dbReference type="ARBA" id="ARBA00022989"/>
    </source>
</evidence>
<feature type="transmembrane region" description="Helical" evidence="10">
    <location>
        <begin position="181"/>
        <end position="208"/>
    </location>
</feature>
<dbReference type="PANTHER" id="PTHR10422">
    <property type="entry name" value="CYTOCHROME C OXIDASE SUBUNIT 1"/>
    <property type="match status" value="1"/>
</dbReference>
<evidence type="ECO:0000256" key="2">
    <source>
        <dbReference type="ARBA" id="ARBA00004141"/>
    </source>
</evidence>
<evidence type="ECO:0000256" key="6">
    <source>
        <dbReference type="ARBA" id="ARBA00022692"/>
    </source>
</evidence>
<comment type="catalytic activity">
    <reaction evidence="9">
        <text>4 Fe(II)-[cytochrome c] + O2 + 8 H(+)(in) = 4 Fe(III)-[cytochrome c] + 2 H2O + 4 H(+)(out)</text>
        <dbReference type="Rhea" id="RHEA:11436"/>
        <dbReference type="Rhea" id="RHEA-COMP:10350"/>
        <dbReference type="Rhea" id="RHEA-COMP:14399"/>
        <dbReference type="ChEBI" id="CHEBI:15377"/>
        <dbReference type="ChEBI" id="CHEBI:15378"/>
        <dbReference type="ChEBI" id="CHEBI:15379"/>
        <dbReference type="ChEBI" id="CHEBI:29033"/>
        <dbReference type="ChEBI" id="CHEBI:29034"/>
        <dbReference type="EC" id="7.1.1.9"/>
    </reaction>
</comment>
<name>A0A6J3YMD6_9TREM</name>
<keyword evidence="9" id="KW-0408">Iron</keyword>
<dbReference type="InterPro" id="IPR036927">
    <property type="entry name" value="Cyt_c_oxase-like_su1_sf"/>
</dbReference>
<keyword evidence="9" id="KW-0813">Transport</keyword>
<dbReference type="UniPathway" id="UPA00705"/>
<dbReference type="InterPro" id="IPR000883">
    <property type="entry name" value="Cyt_C_Oxase_1"/>
</dbReference>
<dbReference type="InterPro" id="IPR023616">
    <property type="entry name" value="Cyt_c_oxase-like_su1_dom"/>
</dbReference>
<feature type="transmembrane region" description="Helical" evidence="10">
    <location>
        <begin position="335"/>
        <end position="356"/>
    </location>
</feature>
<keyword evidence="8 9" id="KW-0472">Membrane</keyword>
<evidence type="ECO:0000256" key="8">
    <source>
        <dbReference type="ARBA" id="ARBA00023136"/>
    </source>
</evidence>
<comment type="similarity">
    <text evidence="4 9">Belongs to the heme-copper respiratory oxidase family.</text>
</comment>
<dbReference type="Gene3D" id="1.20.210.10">
    <property type="entry name" value="Cytochrome c oxidase-like, subunit I domain"/>
    <property type="match status" value="1"/>
</dbReference>
<organism evidence="12">
    <name type="scientific">Cardiocephaloides medioconiger</name>
    <dbReference type="NCBI Taxonomy" id="1354361"/>
    <lineage>
        <taxon>Eukaryota</taxon>
        <taxon>Metazoa</taxon>
        <taxon>Spiralia</taxon>
        <taxon>Lophotrochozoa</taxon>
        <taxon>Platyhelminthes</taxon>
        <taxon>Trematoda</taxon>
        <taxon>Digenea</taxon>
        <taxon>Diplostomida</taxon>
        <taxon>Diplostomoidea</taxon>
        <taxon>Strigeidae</taxon>
        <taxon>Cardiocephaloides</taxon>
    </lineage>
</organism>
<feature type="transmembrane region" description="Helical" evidence="10">
    <location>
        <begin position="58"/>
        <end position="84"/>
    </location>
</feature>
<dbReference type="GO" id="GO:0005743">
    <property type="term" value="C:mitochondrial inner membrane"/>
    <property type="evidence" value="ECO:0007669"/>
    <property type="project" value="UniProtKB-SubCell"/>
</dbReference>
<dbReference type="SUPFAM" id="SSF81442">
    <property type="entry name" value="Cytochrome c oxidase subunit I-like"/>
    <property type="match status" value="1"/>
</dbReference>
<dbReference type="GO" id="GO:0004129">
    <property type="term" value="F:cytochrome-c oxidase activity"/>
    <property type="evidence" value="ECO:0007669"/>
    <property type="project" value="UniProtKB-EC"/>
</dbReference>
<dbReference type="AlphaFoldDB" id="A0A6J3YMD6"/>
<keyword evidence="9" id="KW-0186">Copper</keyword>
<dbReference type="PROSITE" id="PS50855">
    <property type="entry name" value="COX1"/>
    <property type="match status" value="1"/>
</dbReference>
<gene>
    <name evidence="12" type="primary">COX1</name>
</gene>
<evidence type="ECO:0000256" key="3">
    <source>
        <dbReference type="ARBA" id="ARBA00004673"/>
    </source>
</evidence>
<feature type="transmembrane region" description="Helical" evidence="10">
    <location>
        <begin position="299"/>
        <end position="323"/>
    </location>
</feature>
<comment type="pathway">
    <text evidence="3 9">Energy metabolism; oxidative phosphorylation.</text>
</comment>
<feature type="transmembrane region" description="Helical" evidence="10">
    <location>
        <begin position="240"/>
        <end position="258"/>
    </location>
</feature>
<dbReference type="GO" id="GO:0020037">
    <property type="term" value="F:heme binding"/>
    <property type="evidence" value="ECO:0007669"/>
    <property type="project" value="InterPro"/>
</dbReference>
<evidence type="ECO:0000256" key="9">
    <source>
        <dbReference type="RuleBase" id="RU000369"/>
    </source>
</evidence>
<feature type="transmembrane region" description="Helical" evidence="10">
    <location>
        <begin position="448"/>
        <end position="469"/>
    </location>
</feature>
<keyword evidence="9" id="KW-0679">Respiratory chain</keyword>
<feature type="transmembrane region" description="Helical" evidence="10">
    <location>
        <begin position="406"/>
        <end position="428"/>
    </location>
</feature>